<name>A0A1S3Y646_TOBAC</name>
<dbReference type="CDD" id="cd12153">
    <property type="entry name" value="F1-ATPase_epsilon"/>
    <property type="match status" value="1"/>
</dbReference>
<dbReference type="PaxDb" id="4097-A0A1S3Y646"/>
<evidence type="ECO:0000256" key="5">
    <source>
        <dbReference type="ARBA" id="ARBA00022781"/>
    </source>
</evidence>
<keyword evidence="14" id="KW-1133">Transmembrane helix</keyword>
<feature type="transmembrane region" description="Helical" evidence="14">
    <location>
        <begin position="87"/>
        <end position="109"/>
    </location>
</feature>
<dbReference type="SMR" id="A0A1S3Y646"/>
<dbReference type="AlphaFoldDB" id="A0A1S3Y646"/>
<reference evidence="15" key="1">
    <citation type="submission" date="2025-08" db="UniProtKB">
        <authorList>
            <consortium name="RefSeq"/>
        </authorList>
    </citation>
    <scope>IDENTIFICATION</scope>
</reference>
<evidence type="ECO:0000256" key="12">
    <source>
        <dbReference type="ARBA" id="ARBA00025364"/>
    </source>
</evidence>
<dbReference type="GO" id="GO:0042776">
    <property type="term" value="P:proton motive force-driven mitochondrial ATP synthesis"/>
    <property type="evidence" value="ECO:0000318"/>
    <property type="project" value="GO_Central"/>
</dbReference>
<dbReference type="FunFam" id="1.10.1620.20:FF:000002">
    <property type="entry name" value="ATP synthase subunit epsilon, mitochondrial"/>
    <property type="match status" value="1"/>
</dbReference>
<dbReference type="GO" id="GO:0046933">
    <property type="term" value="F:proton-transporting ATP synthase activity, rotational mechanism"/>
    <property type="evidence" value="ECO:0007669"/>
    <property type="project" value="InterPro"/>
</dbReference>
<evidence type="ECO:0000256" key="1">
    <source>
        <dbReference type="ARBA" id="ARBA00004273"/>
    </source>
</evidence>
<dbReference type="OrthoDB" id="269124at2759"/>
<comment type="function">
    <text evidence="12">Mitochondrial membrane ATP synthase (F(1)F(0) ATP synthase or Complex V) produces ATP from ADP in the presence of a proton gradient across the membrane which is generated by electron transport complexes of the respiratory chain. F-type ATPases consist of two structural domains, F(1) - containing the extramembraneous catalytic core, and F(0) - containing the membrane proton channel, linked together by a central stalk and a peripheral stalk. During catalysis, ATP synthesis in the catalytic domain of F(1) is coupled via a rotary mechanism of the central stalk subunits to proton translocation. Part of the complex F(1) domain and of the central stalk which is part of the complex rotary element. Rotation of the central stalk against the surrounding alpha(3)beta(3) subunits leads to hydrolysis of ATP in three separate catalytic sites on the beta subunits.</text>
</comment>
<evidence type="ECO:0000313" key="15">
    <source>
        <dbReference type="RefSeq" id="XP_016447641.1"/>
    </source>
</evidence>
<keyword evidence="9 14" id="KW-0472">Membrane</keyword>
<evidence type="ECO:0000256" key="8">
    <source>
        <dbReference type="ARBA" id="ARBA00023128"/>
    </source>
</evidence>
<keyword evidence="11" id="KW-0066">ATP synthesis</keyword>
<keyword evidence="7" id="KW-0406">Ion transport</keyword>
<evidence type="ECO:0000256" key="11">
    <source>
        <dbReference type="ARBA" id="ARBA00023310"/>
    </source>
</evidence>
<keyword evidence="4" id="KW-0813">Transport</keyword>
<protein>
    <recommendedName>
        <fullName evidence="13">ATP synthase subunit epsilon, mitochondrial</fullName>
    </recommendedName>
</protein>
<dbReference type="InterPro" id="IPR036742">
    <property type="entry name" value="ATP_synth_F1_esu_sf_mt"/>
</dbReference>
<gene>
    <name evidence="15" type="primary">LOC107772667</name>
</gene>
<evidence type="ECO:0000256" key="4">
    <source>
        <dbReference type="ARBA" id="ARBA00022448"/>
    </source>
</evidence>
<dbReference type="SUPFAM" id="SSF48690">
    <property type="entry name" value="Epsilon subunit of mitochondrial F1F0-ATP synthase"/>
    <property type="match status" value="1"/>
</dbReference>
<comment type="similarity">
    <text evidence="2">Belongs to the eukaryotic ATPase epsilon family.</text>
</comment>
<evidence type="ECO:0000256" key="2">
    <source>
        <dbReference type="ARBA" id="ARBA00009502"/>
    </source>
</evidence>
<dbReference type="STRING" id="4097.A0A1S3Y646"/>
<keyword evidence="6" id="KW-0999">Mitochondrion inner membrane</keyword>
<evidence type="ECO:0000256" key="6">
    <source>
        <dbReference type="ARBA" id="ARBA00022792"/>
    </source>
</evidence>
<comment type="subunit">
    <text evidence="3">F-type ATPases have 2 components, CF(1) - the catalytic core - and CF(0) - the membrane proton channel. CF(1) has five subunits: alpha(3), beta(3), gamma(1), delta(1), epsilon(1). CF(0) has three main subunits: a, b and c.</text>
</comment>
<dbReference type="Pfam" id="PF04627">
    <property type="entry name" value="ATP-synt_Eps"/>
    <property type="match status" value="1"/>
</dbReference>
<proteinExistence type="inferred from homology"/>
<evidence type="ECO:0000256" key="14">
    <source>
        <dbReference type="SAM" id="Phobius"/>
    </source>
</evidence>
<evidence type="ECO:0000256" key="3">
    <source>
        <dbReference type="ARBA" id="ARBA00011648"/>
    </source>
</evidence>
<dbReference type="GO" id="GO:0045259">
    <property type="term" value="C:proton-transporting ATP synthase complex"/>
    <property type="evidence" value="ECO:0007669"/>
    <property type="project" value="UniProtKB-KW"/>
</dbReference>
<dbReference type="GO" id="GO:0005743">
    <property type="term" value="C:mitochondrial inner membrane"/>
    <property type="evidence" value="ECO:0000318"/>
    <property type="project" value="GO_Central"/>
</dbReference>
<sequence>MASNAAAPFWRAAGMTYITYSNLCANLVRNCLKEPYKTEALTREKVHYSISKWVDGKPQKPSKQSASSLFCFCDIKLRYFGLLNTDLIAFTLFVSFSFQIRLLGMDVYLV</sequence>
<keyword evidence="5" id="KW-0375">Hydrogen ion transport</keyword>
<dbReference type="RefSeq" id="XP_016447641.1">
    <property type="nucleotide sequence ID" value="XM_016592155.1"/>
</dbReference>
<comment type="subcellular location">
    <subcellularLocation>
        <location evidence="1">Mitochondrion inner membrane</location>
    </subcellularLocation>
</comment>
<dbReference type="InterPro" id="IPR006721">
    <property type="entry name" value="ATP_synth_F1_esu_mt"/>
</dbReference>
<organism evidence="15">
    <name type="scientific">Nicotiana tabacum</name>
    <name type="common">Common tobacco</name>
    <dbReference type="NCBI Taxonomy" id="4097"/>
    <lineage>
        <taxon>Eukaryota</taxon>
        <taxon>Viridiplantae</taxon>
        <taxon>Streptophyta</taxon>
        <taxon>Embryophyta</taxon>
        <taxon>Tracheophyta</taxon>
        <taxon>Spermatophyta</taxon>
        <taxon>Magnoliopsida</taxon>
        <taxon>eudicotyledons</taxon>
        <taxon>Gunneridae</taxon>
        <taxon>Pentapetalae</taxon>
        <taxon>asterids</taxon>
        <taxon>lamiids</taxon>
        <taxon>Solanales</taxon>
        <taxon>Solanaceae</taxon>
        <taxon>Nicotianoideae</taxon>
        <taxon>Nicotianeae</taxon>
        <taxon>Nicotiana</taxon>
    </lineage>
</organism>
<evidence type="ECO:0000256" key="7">
    <source>
        <dbReference type="ARBA" id="ARBA00023065"/>
    </source>
</evidence>
<dbReference type="Gene3D" id="1.10.1620.20">
    <property type="entry name" value="ATP synthase, F1 complex, epsilon subunit superfamily, mitochondrial"/>
    <property type="match status" value="1"/>
</dbReference>
<dbReference type="PANTHER" id="PTHR12448">
    <property type="entry name" value="ATP SYNTHASE EPSILON CHAIN, MITOCHONDRIAL"/>
    <property type="match status" value="1"/>
</dbReference>
<evidence type="ECO:0000256" key="10">
    <source>
        <dbReference type="ARBA" id="ARBA00023196"/>
    </source>
</evidence>
<keyword evidence="8" id="KW-0496">Mitochondrion</keyword>
<dbReference type="KEGG" id="nta:107772667"/>
<dbReference type="PANTHER" id="PTHR12448:SF0">
    <property type="entry name" value="ATP SYNTHASE SUBUNIT EPSILON, MITOCHONDRIAL"/>
    <property type="match status" value="1"/>
</dbReference>
<evidence type="ECO:0000256" key="13">
    <source>
        <dbReference type="ARBA" id="ARBA00070654"/>
    </source>
</evidence>
<keyword evidence="14" id="KW-0812">Transmembrane</keyword>
<evidence type="ECO:0000256" key="9">
    <source>
        <dbReference type="ARBA" id="ARBA00023136"/>
    </source>
</evidence>
<accession>A0A1S3Y646</accession>
<keyword evidence="10" id="KW-0139">CF(1)</keyword>